<feature type="compositionally biased region" description="Polar residues" evidence="1">
    <location>
        <begin position="16"/>
        <end position="28"/>
    </location>
</feature>
<sequence length="204" mass="21800">MKIQGHVTQQERHQTTSETDTATPSPLASSSSSSSSSGSSSSTSSSSSSNITVIEVTSSQVPPISAVTQTRVQVFLAVASLCCITVRPAEHPPLATPTLAAAAAGSAEEEQEKIACFHAEEIRYQQWLSNADITALFKLVPPPVLLSLRKPSECEDTSVLRTHGAETPSELPEVCCVVMRWAEQCEVCWVVPTTSRAPPHRDLN</sequence>
<accession>A0A5B7E9V1</accession>
<reference evidence="2 3" key="1">
    <citation type="submission" date="2019-05" db="EMBL/GenBank/DDBJ databases">
        <title>Another draft genome of Portunus trituberculatus and its Hox gene families provides insights of decapod evolution.</title>
        <authorList>
            <person name="Jeong J.-H."/>
            <person name="Song I."/>
            <person name="Kim S."/>
            <person name="Choi T."/>
            <person name="Kim D."/>
            <person name="Ryu S."/>
            <person name="Kim W."/>
        </authorList>
    </citation>
    <scope>NUCLEOTIDE SEQUENCE [LARGE SCALE GENOMIC DNA]</scope>
    <source>
        <tissue evidence="2">Muscle</tissue>
    </source>
</reference>
<proteinExistence type="predicted"/>
<gene>
    <name evidence="2" type="ORF">E2C01_023374</name>
</gene>
<protein>
    <submittedName>
        <fullName evidence="2">Uncharacterized protein</fullName>
    </submittedName>
</protein>
<feature type="compositionally biased region" description="Low complexity" evidence="1">
    <location>
        <begin position="29"/>
        <end position="49"/>
    </location>
</feature>
<dbReference type="AlphaFoldDB" id="A0A5B7E9V1"/>
<dbReference type="EMBL" id="VSRR010002197">
    <property type="protein sequence ID" value="MPC30115.1"/>
    <property type="molecule type" value="Genomic_DNA"/>
</dbReference>
<evidence type="ECO:0000256" key="1">
    <source>
        <dbReference type="SAM" id="MobiDB-lite"/>
    </source>
</evidence>
<evidence type="ECO:0000313" key="2">
    <source>
        <dbReference type="EMBL" id="MPC30115.1"/>
    </source>
</evidence>
<organism evidence="2 3">
    <name type="scientific">Portunus trituberculatus</name>
    <name type="common">Swimming crab</name>
    <name type="synonym">Neptunus trituberculatus</name>
    <dbReference type="NCBI Taxonomy" id="210409"/>
    <lineage>
        <taxon>Eukaryota</taxon>
        <taxon>Metazoa</taxon>
        <taxon>Ecdysozoa</taxon>
        <taxon>Arthropoda</taxon>
        <taxon>Crustacea</taxon>
        <taxon>Multicrustacea</taxon>
        <taxon>Malacostraca</taxon>
        <taxon>Eumalacostraca</taxon>
        <taxon>Eucarida</taxon>
        <taxon>Decapoda</taxon>
        <taxon>Pleocyemata</taxon>
        <taxon>Brachyura</taxon>
        <taxon>Eubrachyura</taxon>
        <taxon>Portunoidea</taxon>
        <taxon>Portunidae</taxon>
        <taxon>Portuninae</taxon>
        <taxon>Portunus</taxon>
    </lineage>
</organism>
<name>A0A5B7E9V1_PORTR</name>
<comment type="caution">
    <text evidence="2">The sequence shown here is derived from an EMBL/GenBank/DDBJ whole genome shotgun (WGS) entry which is preliminary data.</text>
</comment>
<keyword evidence="3" id="KW-1185">Reference proteome</keyword>
<dbReference type="Proteomes" id="UP000324222">
    <property type="component" value="Unassembled WGS sequence"/>
</dbReference>
<feature type="region of interest" description="Disordered" evidence="1">
    <location>
        <begin position="1"/>
        <end position="49"/>
    </location>
</feature>
<evidence type="ECO:0000313" key="3">
    <source>
        <dbReference type="Proteomes" id="UP000324222"/>
    </source>
</evidence>